<evidence type="ECO:0000313" key="3">
    <source>
        <dbReference type="Proteomes" id="UP001216907"/>
    </source>
</evidence>
<dbReference type="EMBL" id="JARRAG010000002">
    <property type="protein sequence ID" value="MDG3007109.1"/>
    <property type="molecule type" value="Genomic_DNA"/>
</dbReference>
<accession>A0ABT6FHW5</accession>
<gene>
    <name evidence="2" type="ORF">PZE19_25370</name>
</gene>
<protein>
    <submittedName>
        <fullName evidence="2">Uncharacterized protein</fullName>
    </submittedName>
</protein>
<dbReference type="Proteomes" id="UP001216907">
    <property type="component" value="Unassembled WGS sequence"/>
</dbReference>
<feature type="region of interest" description="Disordered" evidence="1">
    <location>
        <begin position="1"/>
        <end position="35"/>
    </location>
</feature>
<sequence length="118" mass="12498">MSDPHSIPSHESTESLNGTLETVTRAAQRGAADASEAAARTWTAAGRFASRFVYTTCYTISYGVVFPAVLLARSVPRNNIAVQGLIEGADAARDKVDEMYHPALDPASDHAPRALAPA</sequence>
<evidence type="ECO:0000256" key="1">
    <source>
        <dbReference type="SAM" id="MobiDB-lite"/>
    </source>
</evidence>
<dbReference type="RefSeq" id="WP_277863398.1">
    <property type="nucleotide sequence ID" value="NZ_JARRAG010000002.1"/>
</dbReference>
<evidence type="ECO:0000313" key="2">
    <source>
        <dbReference type="EMBL" id="MDG3007109.1"/>
    </source>
</evidence>
<keyword evidence="3" id="KW-1185">Reference proteome</keyword>
<organism evidence="2 3">
    <name type="scientific">Paludisphaera mucosa</name>
    <dbReference type="NCBI Taxonomy" id="3030827"/>
    <lineage>
        <taxon>Bacteria</taxon>
        <taxon>Pseudomonadati</taxon>
        <taxon>Planctomycetota</taxon>
        <taxon>Planctomycetia</taxon>
        <taxon>Isosphaerales</taxon>
        <taxon>Isosphaeraceae</taxon>
        <taxon>Paludisphaera</taxon>
    </lineage>
</organism>
<comment type="caution">
    <text evidence="2">The sequence shown here is derived from an EMBL/GenBank/DDBJ whole genome shotgun (WGS) entry which is preliminary data.</text>
</comment>
<name>A0ABT6FHW5_9BACT</name>
<reference evidence="2 3" key="1">
    <citation type="submission" date="2023-03" db="EMBL/GenBank/DDBJ databases">
        <title>Paludisphaera mucosa sp. nov. a novel planctomycete from northern fen.</title>
        <authorList>
            <person name="Ivanova A."/>
        </authorList>
    </citation>
    <scope>NUCLEOTIDE SEQUENCE [LARGE SCALE GENOMIC DNA]</scope>
    <source>
        <strain evidence="2 3">Pla2</strain>
    </source>
</reference>
<proteinExistence type="predicted"/>
<feature type="compositionally biased region" description="Low complexity" evidence="1">
    <location>
        <begin position="24"/>
        <end position="35"/>
    </location>
</feature>